<reference evidence="1 2" key="1">
    <citation type="submission" date="2020-08" db="EMBL/GenBank/DDBJ databases">
        <title>Complete genome sequence of Entomobacter blattae G55GP.</title>
        <authorList>
            <person name="Poehlein A."/>
            <person name="Guzman J."/>
            <person name="Daniel R."/>
            <person name="Vilcinskas A."/>
        </authorList>
    </citation>
    <scope>NUCLEOTIDE SEQUENCE [LARGE SCALE GENOMIC DNA]</scope>
    <source>
        <strain evidence="1 2">G55GP</strain>
    </source>
</reference>
<dbReference type="Proteomes" id="UP000516349">
    <property type="component" value="Chromosome"/>
</dbReference>
<sequence>MLGLWLMAYDKIPFLDRDMFPFGNKVIRLFTRFIIFIPACAGNTR</sequence>
<evidence type="ECO:0000313" key="2">
    <source>
        <dbReference type="Proteomes" id="UP000516349"/>
    </source>
</evidence>
<dbReference type="AlphaFoldDB" id="A0A7H1NQQ3"/>
<gene>
    <name evidence="1" type="ORF">JGUZn3_08810</name>
</gene>
<protein>
    <submittedName>
        <fullName evidence="1">Uncharacterized protein</fullName>
    </submittedName>
</protein>
<proteinExistence type="predicted"/>
<organism evidence="1 2">
    <name type="scientific">Entomobacter blattae</name>
    <dbReference type="NCBI Taxonomy" id="2762277"/>
    <lineage>
        <taxon>Bacteria</taxon>
        <taxon>Pseudomonadati</taxon>
        <taxon>Pseudomonadota</taxon>
        <taxon>Alphaproteobacteria</taxon>
        <taxon>Acetobacterales</taxon>
        <taxon>Acetobacteraceae</taxon>
        <taxon>Entomobacter</taxon>
    </lineage>
</organism>
<dbReference type="KEGG" id="ebla:JGUZn3_08810"/>
<keyword evidence="2" id="KW-1185">Reference proteome</keyword>
<dbReference type="EMBL" id="CP060244">
    <property type="protein sequence ID" value="QNT78113.1"/>
    <property type="molecule type" value="Genomic_DNA"/>
</dbReference>
<name>A0A7H1NQQ3_9PROT</name>
<accession>A0A7H1NQQ3</accession>
<evidence type="ECO:0000313" key="1">
    <source>
        <dbReference type="EMBL" id="QNT78113.1"/>
    </source>
</evidence>